<organism evidence="1 2">
    <name type="scientific">Apiospora rasikravindrae</name>
    <dbReference type="NCBI Taxonomy" id="990691"/>
    <lineage>
        <taxon>Eukaryota</taxon>
        <taxon>Fungi</taxon>
        <taxon>Dikarya</taxon>
        <taxon>Ascomycota</taxon>
        <taxon>Pezizomycotina</taxon>
        <taxon>Sordariomycetes</taxon>
        <taxon>Xylariomycetidae</taxon>
        <taxon>Amphisphaeriales</taxon>
        <taxon>Apiosporaceae</taxon>
        <taxon>Apiospora</taxon>
    </lineage>
</organism>
<comment type="caution">
    <text evidence="1">The sequence shown here is derived from an EMBL/GenBank/DDBJ whole genome shotgun (WGS) entry which is preliminary data.</text>
</comment>
<protein>
    <submittedName>
        <fullName evidence="1">Uncharacterized protein</fullName>
    </submittedName>
</protein>
<accession>A0ABR1TCD1</accession>
<dbReference type="PROSITE" id="PS51257">
    <property type="entry name" value="PROKAR_LIPOPROTEIN"/>
    <property type="match status" value="1"/>
</dbReference>
<name>A0ABR1TCD1_9PEZI</name>
<keyword evidence="2" id="KW-1185">Reference proteome</keyword>
<dbReference type="EMBL" id="JAQQWK010000003">
    <property type="protein sequence ID" value="KAK8044258.1"/>
    <property type="molecule type" value="Genomic_DNA"/>
</dbReference>
<sequence length="76" mass="8273">MRPLRGQSGGLFALSSCPINKFKFSAWGPVIRHWEVGGAAESCTGSPDGAIRTPARPSPFDFFELNLDLSLFEFAI</sequence>
<dbReference type="Proteomes" id="UP001444661">
    <property type="component" value="Unassembled WGS sequence"/>
</dbReference>
<proteinExistence type="predicted"/>
<gene>
    <name evidence="1" type="ORF">PG993_004282</name>
</gene>
<evidence type="ECO:0000313" key="2">
    <source>
        <dbReference type="Proteomes" id="UP001444661"/>
    </source>
</evidence>
<evidence type="ECO:0000313" key="1">
    <source>
        <dbReference type="EMBL" id="KAK8044258.1"/>
    </source>
</evidence>
<reference evidence="1 2" key="1">
    <citation type="submission" date="2023-01" db="EMBL/GenBank/DDBJ databases">
        <title>Analysis of 21 Apiospora genomes using comparative genomics revels a genus with tremendous synthesis potential of carbohydrate active enzymes and secondary metabolites.</title>
        <authorList>
            <person name="Sorensen T."/>
        </authorList>
    </citation>
    <scope>NUCLEOTIDE SEQUENCE [LARGE SCALE GENOMIC DNA]</scope>
    <source>
        <strain evidence="1 2">CBS 33761</strain>
    </source>
</reference>